<sequence length="199" mass="21057">MDATGYRDRIGQLVEPGEQVLSYAQAEIGGGVTPPPPPDEVAADAPGRATVTSVLLNLLVPLATWDRGDRLVDLIGWGIAGRGAPGSAASRLHRAVNPARPDGKLRHTVLAVTDRRLLVCVTGAVKLLSNRDDDERSLAETRVAWAAPRAEVASARVGWHRLNPKRLRIDFTDGSWLAFTVPIAESGAPLRAVAAALAG</sequence>
<dbReference type="EMBL" id="RJLN01000001">
    <property type="protein sequence ID" value="RNM01943.1"/>
    <property type="molecule type" value="Genomic_DNA"/>
</dbReference>
<name>A0ABX9WMY3_9ACTN</name>
<keyword evidence="2" id="KW-1185">Reference proteome</keyword>
<comment type="caution">
    <text evidence="1">The sequence shown here is derived from an EMBL/GenBank/DDBJ whole genome shotgun (WGS) entry which is preliminary data.</text>
</comment>
<dbReference type="RefSeq" id="WP_123238893.1">
    <property type="nucleotide sequence ID" value="NZ_JAAHBY010000001.1"/>
</dbReference>
<evidence type="ECO:0000313" key="1">
    <source>
        <dbReference type="EMBL" id="RNM01943.1"/>
    </source>
</evidence>
<protein>
    <submittedName>
        <fullName evidence="1">Uncharacterized protein</fullName>
    </submittedName>
</protein>
<accession>A0ABX9WMY3</accession>
<dbReference type="Proteomes" id="UP000280698">
    <property type="component" value="Unassembled WGS sequence"/>
</dbReference>
<proteinExistence type="predicted"/>
<organism evidence="1 2">
    <name type="scientific">Micromonospora solifontis</name>
    <dbReference type="NCBI Taxonomy" id="2487138"/>
    <lineage>
        <taxon>Bacteria</taxon>
        <taxon>Bacillati</taxon>
        <taxon>Actinomycetota</taxon>
        <taxon>Actinomycetes</taxon>
        <taxon>Micromonosporales</taxon>
        <taxon>Micromonosporaceae</taxon>
        <taxon>Micromonospora</taxon>
    </lineage>
</organism>
<reference evidence="1 2" key="1">
    <citation type="submission" date="2018-11" db="EMBL/GenBank/DDBJ databases">
        <title>Micromonospora sp. PPF5-17, a new actinomycetes isolated from a hot spring soil.</title>
        <authorList>
            <person name="Thawai C."/>
        </authorList>
    </citation>
    <scope>NUCLEOTIDE SEQUENCE [LARGE SCALE GENOMIC DNA]</scope>
    <source>
        <strain evidence="1 2">PPF5-17</strain>
    </source>
</reference>
<gene>
    <name evidence="1" type="ORF">EFE23_00780</name>
</gene>
<evidence type="ECO:0000313" key="2">
    <source>
        <dbReference type="Proteomes" id="UP000280698"/>
    </source>
</evidence>